<keyword evidence="1" id="KW-0812">Transmembrane</keyword>
<organism evidence="2 3">
    <name type="scientific">Rhodococcus phage Trina</name>
    <dbReference type="NCBI Taxonomy" id="2027905"/>
    <lineage>
        <taxon>Viruses</taxon>
        <taxon>Duplodnaviria</taxon>
        <taxon>Heunggongvirae</taxon>
        <taxon>Uroviricota</taxon>
        <taxon>Caudoviricetes</taxon>
        <taxon>Trinavirus</taxon>
        <taxon>Trinavirus trina</taxon>
    </lineage>
</organism>
<keyword evidence="1" id="KW-1133">Transmembrane helix</keyword>
<sequence length="89" mass="9299">MSLTAICFLLALVLGGLAVGSFIFGTVKDNVFFIISGAVLVGMVVAASIAGAVSYNDNIRESQNSCLANSGVIYSNKCVDRVPLEIQKL</sequence>
<keyword evidence="1" id="KW-0472">Membrane</keyword>
<protein>
    <submittedName>
        <fullName evidence="2">Uncharacterized protein</fullName>
    </submittedName>
</protein>
<evidence type="ECO:0000256" key="1">
    <source>
        <dbReference type="SAM" id="Phobius"/>
    </source>
</evidence>
<evidence type="ECO:0000313" key="2">
    <source>
        <dbReference type="EMBL" id="ASZ74944.1"/>
    </source>
</evidence>
<proteinExistence type="predicted"/>
<feature type="transmembrane region" description="Helical" evidence="1">
    <location>
        <begin position="30"/>
        <end position="55"/>
    </location>
</feature>
<reference evidence="3" key="1">
    <citation type="submission" date="2017-08" db="EMBL/GenBank/DDBJ databases">
        <authorList>
            <person name="de Groot N.N."/>
        </authorList>
    </citation>
    <scope>NUCLEOTIDE SEQUENCE [LARGE SCALE GENOMIC DNA]</scope>
</reference>
<dbReference type="EMBL" id="MF668286">
    <property type="protein sequence ID" value="ASZ74944.1"/>
    <property type="molecule type" value="Genomic_DNA"/>
</dbReference>
<accession>A0A2D1ADP6</accession>
<dbReference type="Proteomes" id="UP000231419">
    <property type="component" value="Segment"/>
</dbReference>
<gene>
    <name evidence="2" type="ORF">SEA_TRINA_139</name>
</gene>
<name>A0A2D1ADP6_9CAUD</name>
<evidence type="ECO:0000313" key="3">
    <source>
        <dbReference type="Proteomes" id="UP000231419"/>
    </source>
</evidence>
<keyword evidence="3" id="KW-1185">Reference proteome</keyword>